<name>A0A5B2VF14_9HYPH</name>
<dbReference type="Proteomes" id="UP000323142">
    <property type="component" value="Unassembled WGS sequence"/>
</dbReference>
<dbReference type="InterPro" id="IPR009936">
    <property type="entry name" value="DUF1468"/>
</dbReference>
<feature type="transmembrane region" description="Helical" evidence="1">
    <location>
        <begin position="133"/>
        <end position="152"/>
    </location>
</feature>
<dbReference type="EMBL" id="VUOA01000021">
    <property type="protein sequence ID" value="KAA2236972.1"/>
    <property type="molecule type" value="Genomic_DNA"/>
</dbReference>
<evidence type="ECO:0000259" key="2">
    <source>
        <dbReference type="Pfam" id="PF07331"/>
    </source>
</evidence>
<feature type="transmembrane region" description="Helical" evidence="1">
    <location>
        <begin position="22"/>
        <end position="40"/>
    </location>
</feature>
<organism evidence="3 4">
    <name type="scientific">Salinarimonas soli</name>
    <dbReference type="NCBI Taxonomy" id="1638099"/>
    <lineage>
        <taxon>Bacteria</taxon>
        <taxon>Pseudomonadati</taxon>
        <taxon>Pseudomonadota</taxon>
        <taxon>Alphaproteobacteria</taxon>
        <taxon>Hyphomicrobiales</taxon>
        <taxon>Salinarimonadaceae</taxon>
        <taxon>Salinarimonas</taxon>
    </lineage>
</organism>
<dbReference type="Pfam" id="PF07331">
    <property type="entry name" value="TctB"/>
    <property type="match status" value="1"/>
</dbReference>
<dbReference type="RefSeq" id="WP_149817761.1">
    <property type="nucleotide sequence ID" value="NZ_VUOA01000021.1"/>
</dbReference>
<keyword evidence="1" id="KW-1133">Transmembrane helix</keyword>
<evidence type="ECO:0000256" key="1">
    <source>
        <dbReference type="SAM" id="Phobius"/>
    </source>
</evidence>
<keyword evidence="1" id="KW-0812">Transmembrane</keyword>
<evidence type="ECO:0000313" key="4">
    <source>
        <dbReference type="Proteomes" id="UP000323142"/>
    </source>
</evidence>
<dbReference type="AlphaFoldDB" id="A0A5B2VF14"/>
<accession>A0A5B2VF14</accession>
<feature type="domain" description="DUF1468" evidence="2">
    <location>
        <begin position="24"/>
        <end position="157"/>
    </location>
</feature>
<feature type="transmembrane region" description="Helical" evidence="1">
    <location>
        <begin position="92"/>
        <end position="121"/>
    </location>
</feature>
<feature type="transmembrane region" description="Helical" evidence="1">
    <location>
        <begin position="60"/>
        <end position="80"/>
    </location>
</feature>
<keyword evidence="4" id="KW-1185">Reference proteome</keyword>
<sequence length="167" mass="17499">MASDDNTISVETPRGPVRGPQTLAAGLVMLALAGIALWALGGLSSGTARSMGPGMMPRGLAYMVAACGVLLLVFGIIRQSDPIERFSIRSPFFVLTGILAFALTIRVFGLAVAGPLCLIIGGLATPDARIKELVIFAAIMTGVCIALFRYALNLPMPILIIPNVIYI</sequence>
<evidence type="ECO:0000313" key="3">
    <source>
        <dbReference type="EMBL" id="KAA2236972.1"/>
    </source>
</evidence>
<reference evidence="3 4" key="2">
    <citation type="submission" date="2019-09" db="EMBL/GenBank/DDBJ databases">
        <authorList>
            <person name="Jin C."/>
        </authorList>
    </citation>
    <scope>NUCLEOTIDE SEQUENCE [LARGE SCALE GENOMIC DNA]</scope>
    <source>
        <strain evidence="3 4">BN140002</strain>
    </source>
</reference>
<comment type="caution">
    <text evidence="3">The sequence shown here is derived from an EMBL/GenBank/DDBJ whole genome shotgun (WGS) entry which is preliminary data.</text>
</comment>
<dbReference type="OrthoDB" id="7914375at2"/>
<gene>
    <name evidence="3" type="ORF">F0L46_11920</name>
</gene>
<keyword evidence="1" id="KW-0472">Membrane</keyword>
<proteinExistence type="predicted"/>
<protein>
    <submittedName>
        <fullName evidence="3">Tripartite tricarboxylate transporter TctB family protein</fullName>
    </submittedName>
</protein>
<reference evidence="3 4" key="1">
    <citation type="submission" date="2019-09" db="EMBL/GenBank/DDBJ databases">
        <title>Salinarimonas rosea gen. nov., sp. nov., a new member of the a-2 subgroup of the Proteobacteria.</title>
        <authorList>
            <person name="Liu J."/>
        </authorList>
    </citation>
    <scope>NUCLEOTIDE SEQUENCE [LARGE SCALE GENOMIC DNA]</scope>
    <source>
        <strain evidence="3 4">BN140002</strain>
    </source>
</reference>